<dbReference type="PANTHER" id="PTHR14484">
    <property type="entry name" value="COILED-COIL DOMAIN-CONTAINING PROTEIN 71"/>
    <property type="match status" value="1"/>
</dbReference>
<evidence type="ECO:0000256" key="3">
    <source>
        <dbReference type="SAM" id="MobiDB-lite"/>
    </source>
</evidence>
<keyword evidence="1" id="KW-0597">Phosphoprotein</keyword>
<feature type="coiled-coil region" evidence="2">
    <location>
        <begin position="344"/>
        <end position="391"/>
    </location>
</feature>
<dbReference type="Proteomes" id="UP001165941">
    <property type="component" value="Unassembled WGS sequence"/>
</dbReference>
<accession>A0ABX0S7C2</accession>
<feature type="compositionally biased region" description="Polar residues" evidence="3">
    <location>
        <begin position="311"/>
        <end position="324"/>
    </location>
</feature>
<dbReference type="PANTHER" id="PTHR14484:SF0">
    <property type="entry name" value="COILED-COIL DOMAIN-CONTAINING PROTEIN 71"/>
    <property type="match status" value="1"/>
</dbReference>
<dbReference type="EMBL" id="PGGH01144887">
    <property type="protein sequence ID" value="NIG59982.1"/>
    <property type="molecule type" value="Genomic_DNA"/>
</dbReference>
<feature type="region of interest" description="Disordered" evidence="3">
    <location>
        <begin position="266"/>
        <end position="338"/>
    </location>
</feature>
<evidence type="ECO:0000256" key="2">
    <source>
        <dbReference type="SAM" id="Coils"/>
    </source>
</evidence>
<feature type="region of interest" description="Disordered" evidence="3">
    <location>
        <begin position="140"/>
        <end position="164"/>
    </location>
</feature>
<evidence type="ECO:0000313" key="5">
    <source>
        <dbReference type="Proteomes" id="UP001165941"/>
    </source>
</evidence>
<sequence>MVTRKPVNRQTDMWTLGLPRIWGPTSDWGRKEEAVGRTTRVWCQALVCGYPGRSAVPNAMSVVVQHVEEKAVHSWSRISTAGKKALEEALLVFNPMSQDLSATEAQLVAFLQGLRDDGFQPTILRSGDVYGYSSCTANPPSQTKLQARAPTPAATSPPASAPRTAMRLPAGRATLLPMPLSGRLAKASTPALAKHATTNLLLSSLKQSSASRARGAAVGFPTHLYPGVYPAMRLSVVLEALVPLKTPMPCLGAKHKAQSLQLSLADSPLKLRKGPGKRLGNSQPKAPRKATSKGSKCLTRRGPRAGPRQGTGPQSKTYKASGSLSGPRMKGGCALGTKTAQAKASRAQAKVARTQAKAAKARAEAKAARIKAKAKAKAVRAKAKAKAVRARARAKAKARAVRARAKARAVRARAKVARTQPRGRGRPKRSVQARTARRGWKSCPETVGQKRKRTEEAKDLPPQKRTRLGPQSPKVWLEPGTAKLLKFRAIKVDRQSSDDEVRQQAQRILRVNLSPVIQLQPLLPYPAP</sequence>
<feature type="region of interest" description="Disordered" evidence="3">
    <location>
        <begin position="407"/>
        <end position="475"/>
    </location>
</feature>
<evidence type="ECO:0000256" key="1">
    <source>
        <dbReference type="ARBA" id="ARBA00022553"/>
    </source>
</evidence>
<keyword evidence="2" id="KW-0175">Coiled coil</keyword>
<feature type="compositionally biased region" description="Low complexity" evidence="3">
    <location>
        <begin position="147"/>
        <end position="164"/>
    </location>
</feature>
<organism evidence="4 5">
    <name type="scientific">Pontoporia blainvillei</name>
    <name type="common">Franciscana</name>
    <name type="synonym">Delphinus blainvillei</name>
    <dbReference type="NCBI Taxonomy" id="48723"/>
    <lineage>
        <taxon>Eukaryota</taxon>
        <taxon>Metazoa</taxon>
        <taxon>Chordata</taxon>
        <taxon>Craniata</taxon>
        <taxon>Vertebrata</taxon>
        <taxon>Euteleostomi</taxon>
        <taxon>Mammalia</taxon>
        <taxon>Eutheria</taxon>
        <taxon>Laurasiatheria</taxon>
        <taxon>Artiodactyla</taxon>
        <taxon>Whippomorpha</taxon>
        <taxon>Cetacea</taxon>
        <taxon>Odontoceti</taxon>
        <taxon>Pontoporiidae</taxon>
        <taxon>Pontoporia</taxon>
    </lineage>
</organism>
<reference evidence="4" key="1">
    <citation type="submission" date="2018-05" db="EMBL/GenBank/DDBJ databases">
        <authorList>
            <person name="Pedro S.L.S."/>
            <person name="Freitas R.C."/>
            <person name="Barreto A.S."/>
            <person name="Lima A.O.S."/>
        </authorList>
    </citation>
    <scope>NUCLEOTIDE SEQUENCE</scope>
    <source>
        <strain evidence="4">BP203</strain>
        <tissue evidence="4">Muscle</tissue>
    </source>
</reference>
<name>A0ABX0S7C2_PONBL</name>
<proteinExistence type="predicted"/>
<feature type="compositionally biased region" description="Basic residues" evidence="3">
    <location>
        <begin position="407"/>
        <end position="440"/>
    </location>
</feature>
<dbReference type="Pfam" id="PF15374">
    <property type="entry name" value="CCDC71L"/>
    <property type="match status" value="1"/>
</dbReference>
<keyword evidence="5" id="KW-1185">Reference proteome</keyword>
<gene>
    <name evidence="4" type="ORF">BU61_3627</name>
</gene>
<comment type="caution">
    <text evidence="4">The sequence shown here is derived from an EMBL/GenBank/DDBJ whole genome shotgun (WGS) entry which is preliminary data.</text>
</comment>
<feature type="compositionally biased region" description="Basic and acidic residues" evidence="3">
    <location>
        <begin position="453"/>
        <end position="462"/>
    </location>
</feature>
<protein>
    <submittedName>
        <fullName evidence="4">Coiled-coil domain-containing protein</fullName>
    </submittedName>
</protein>
<dbReference type="InterPro" id="IPR026695">
    <property type="entry name" value="Ccdc71/71L"/>
</dbReference>
<evidence type="ECO:0000313" key="4">
    <source>
        <dbReference type="EMBL" id="NIG59982.1"/>
    </source>
</evidence>